<organism evidence="2">
    <name type="scientific">marine sediment metagenome</name>
    <dbReference type="NCBI Taxonomy" id="412755"/>
    <lineage>
        <taxon>unclassified sequences</taxon>
        <taxon>metagenomes</taxon>
        <taxon>ecological metagenomes</taxon>
    </lineage>
</organism>
<dbReference type="AlphaFoldDB" id="X1F3H4"/>
<name>X1F3H4_9ZZZZ</name>
<evidence type="ECO:0000256" key="1">
    <source>
        <dbReference type="ARBA" id="ARBA00022705"/>
    </source>
</evidence>
<dbReference type="GO" id="GO:0006260">
    <property type="term" value="P:DNA replication"/>
    <property type="evidence" value="ECO:0007669"/>
    <property type="project" value="UniProtKB-KW"/>
</dbReference>
<evidence type="ECO:0000313" key="2">
    <source>
        <dbReference type="EMBL" id="GAH27115.1"/>
    </source>
</evidence>
<sequence>MKAINAMNIITPELEFVKKKITEIKKTLSVFRQARLKEEITMVIVTPDSDFVKRKIEVKEKPPVCRKAVNEQEVIESYKKMKAMNIITPELKFVKRKILEAGKDSAGSVPPTHNQQTRGDFPASAEYNPVVILKNTIEGRSDVAEGISEGISEGKNAPLGKKLDLIRSDPIGSGFFGGKNGGNTTLLETSEITSPRKGQKRKKTGVLSIEQCESRRDNCDKYVREFETKCCGRTYFAEMSCGLRTCPFCARKRMLDRTRKVIKFVKSLDANREKYDHRLRFITFGYGTKDGIKEGMKKSLKSFERIRDNLLETQREKYVDQRDKKTKKRKTEGCVWSVELGPKNLSIHIHVLYWGKYIPQKVLSNEWKRLTGKFYVDIRYAKNKSKKKKGLWGIVLETTKYIMKGLIDLDEETAFRIERELFNIRTFGTSGIFYGKIKPEKPECPFCGSDEGFFYIGVEKKSRHIMTAIDIQRQFWKDL</sequence>
<protein>
    <recommendedName>
        <fullName evidence="3">Replication protein</fullName>
    </recommendedName>
</protein>
<gene>
    <name evidence="2" type="ORF">S03H2_00508</name>
</gene>
<accession>X1F3H4</accession>
<reference evidence="2" key="1">
    <citation type="journal article" date="2014" name="Front. Microbiol.">
        <title>High frequency of phylogenetically diverse reductive dehalogenase-homologous genes in deep subseafloor sedimentary metagenomes.</title>
        <authorList>
            <person name="Kawai M."/>
            <person name="Futagami T."/>
            <person name="Toyoda A."/>
            <person name="Takaki Y."/>
            <person name="Nishi S."/>
            <person name="Hori S."/>
            <person name="Arai W."/>
            <person name="Tsubouchi T."/>
            <person name="Morono Y."/>
            <person name="Uchiyama I."/>
            <person name="Ito T."/>
            <person name="Fujiyama A."/>
            <person name="Inagaki F."/>
            <person name="Takami H."/>
        </authorList>
    </citation>
    <scope>NUCLEOTIDE SEQUENCE</scope>
    <source>
        <strain evidence="2">Expedition CK06-06</strain>
    </source>
</reference>
<evidence type="ECO:0008006" key="3">
    <source>
        <dbReference type="Google" id="ProtNLM"/>
    </source>
</evidence>
<dbReference type="Pfam" id="PF01446">
    <property type="entry name" value="Rep_1"/>
    <property type="match status" value="1"/>
</dbReference>
<dbReference type="InterPro" id="IPR000989">
    <property type="entry name" value="Rep"/>
</dbReference>
<dbReference type="GO" id="GO:0003677">
    <property type="term" value="F:DNA binding"/>
    <property type="evidence" value="ECO:0007669"/>
    <property type="project" value="InterPro"/>
</dbReference>
<dbReference type="EMBL" id="BARU01000101">
    <property type="protein sequence ID" value="GAH27115.1"/>
    <property type="molecule type" value="Genomic_DNA"/>
</dbReference>
<proteinExistence type="predicted"/>
<keyword evidence="1" id="KW-0235">DNA replication</keyword>
<comment type="caution">
    <text evidence="2">The sequence shown here is derived from an EMBL/GenBank/DDBJ whole genome shotgun (WGS) entry which is preliminary data.</text>
</comment>